<evidence type="ECO:0000259" key="14">
    <source>
        <dbReference type="PROSITE" id="PS51203"/>
    </source>
</evidence>
<dbReference type="GO" id="GO:0030331">
    <property type="term" value="F:nuclear estrogen receptor binding"/>
    <property type="evidence" value="ECO:0007669"/>
    <property type="project" value="TreeGrafter"/>
</dbReference>
<dbReference type="GO" id="GO:0007368">
    <property type="term" value="P:determination of left/right symmetry"/>
    <property type="evidence" value="ECO:0007669"/>
    <property type="project" value="TreeGrafter"/>
</dbReference>
<dbReference type="EMBL" id="JAFIRN010000011">
    <property type="protein sequence ID" value="KAG5839405.1"/>
    <property type="molecule type" value="Genomic_DNA"/>
</dbReference>
<feature type="coiled-coil region" evidence="12">
    <location>
        <begin position="105"/>
        <end position="153"/>
    </location>
</feature>
<feature type="repeat" description="TPR" evidence="11">
    <location>
        <begin position="359"/>
        <end position="392"/>
    </location>
</feature>
<dbReference type="CDD" id="cd06469">
    <property type="entry name" value="p23_DYX1C1_like"/>
    <property type="match status" value="1"/>
</dbReference>
<dbReference type="GO" id="GO:0120293">
    <property type="term" value="C:dynein axonemal particle"/>
    <property type="evidence" value="ECO:0007669"/>
    <property type="project" value="UniProtKB-SubCell"/>
</dbReference>
<feature type="region of interest" description="Disordered" evidence="13">
    <location>
        <begin position="185"/>
        <end position="211"/>
    </location>
</feature>
<dbReference type="Gene3D" id="1.25.40.10">
    <property type="entry name" value="Tetratricopeptide repeat domain"/>
    <property type="match status" value="1"/>
</dbReference>
<dbReference type="GO" id="GO:0043005">
    <property type="term" value="C:neuron projection"/>
    <property type="evidence" value="ECO:0007669"/>
    <property type="project" value="UniProtKB-SubCell"/>
</dbReference>
<dbReference type="InterPro" id="IPR037894">
    <property type="entry name" value="CS_DYX1C1"/>
</dbReference>
<dbReference type="GO" id="GO:0005634">
    <property type="term" value="C:nucleus"/>
    <property type="evidence" value="ECO:0007669"/>
    <property type="project" value="UniProtKB-SubCell"/>
</dbReference>
<organism evidence="15 16">
    <name type="scientific">Anguilla anguilla</name>
    <name type="common">European freshwater eel</name>
    <name type="synonym">Muraena anguilla</name>
    <dbReference type="NCBI Taxonomy" id="7936"/>
    <lineage>
        <taxon>Eukaryota</taxon>
        <taxon>Metazoa</taxon>
        <taxon>Chordata</taxon>
        <taxon>Craniata</taxon>
        <taxon>Vertebrata</taxon>
        <taxon>Euteleostomi</taxon>
        <taxon>Actinopterygii</taxon>
        <taxon>Neopterygii</taxon>
        <taxon>Teleostei</taxon>
        <taxon>Anguilliformes</taxon>
        <taxon>Anguillidae</taxon>
        <taxon>Anguilla</taxon>
    </lineage>
</organism>
<keyword evidence="5 11" id="KW-0802">TPR repeat</keyword>
<dbReference type="Proteomes" id="UP001044222">
    <property type="component" value="Chromosome 11"/>
</dbReference>
<evidence type="ECO:0000256" key="2">
    <source>
        <dbReference type="ARBA" id="ARBA00004487"/>
    </source>
</evidence>
<gene>
    <name evidence="15" type="ORF">ANANG_G00204630</name>
</gene>
<dbReference type="InterPro" id="IPR019734">
    <property type="entry name" value="TPR_rpt"/>
</dbReference>
<keyword evidence="16" id="KW-1185">Reference proteome</keyword>
<evidence type="ECO:0000256" key="5">
    <source>
        <dbReference type="ARBA" id="ARBA00022803"/>
    </source>
</evidence>
<dbReference type="FunFam" id="2.60.40.790:FF:000015">
    <property type="entry name" value="dynein assembly factor 4, axonemal isoform X1"/>
    <property type="match status" value="1"/>
</dbReference>
<dbReference type="GO" id="GO:0003351">
    <property type="term" value="P:epithelial cilium movement involved in extracellular fluid movement"/>
    <property type="evidence" value="ECO:0007669"/>
    <property type="project" value="TreeGrafter"/>
</dbReference>
<dbReference type="AlphaFoldDB" id="A0A9D3LYL0"/>
<keyword evidence="12" id="KW-0175">Coiled coil</keyword>
<dbReference type="InterPro" id="IPR011990">
    <property type="entry name" value="TPR-like_helical_dom_sf"/>
</dbReference>
<dbReference type="InterPro" id="IPR008978">
    <property type="entry name" value="HSP20-like_chaperone"/>
</dbReference>
<sequence>MPVIVQDYSWTQSETMINISVPLKGMKPGKVDIFATDEYLKVSFPPFLFEVFLFKPIDDDKSVAKIGNGVVIFSLHKKNEGLWEQLSLKNDDKDKLKEIRERAVLKAQEKSEADLKAKATRKQEEKKYALESMMKLEDEERARIKRIKEEEREKVTVEMEAWKIKQKQEVEKETAQRMQMIMDEEHKQRKPDATSVSRSAEHKAKVKQGCQNKSIKPKQVTLPAPRCSGNIKVKFTPRVFPTALRESRVAEEEEWLKKQAEARRASSTDAPEFSDLKEEERNPDWLKEKGNKLFATGNYLAAVSAYNLAIQLNRNIPALYSNRAACHLKLRNLHKAVEDSSKALTLLMPAVPDNAAARLKAHLRRGTAFCELELYAEGLQDYQSALKIDPHNEAVQADAEKIRQIIQGSLAGPSDFQEEHVRH</sequence>
<name>A0A9D3LYL0_ANGAN</name>
<feature type="region of interest" description="Disordered" evidence="13">
    <location>
        <begin position="260"/>
        <end position="282"/>
    </location>
</feature>
<keyword evidence="4" id="KW-0677">Repeat</keyword>
<evidence type="ECO:0000313" key="15">
    <source>
        <dbReference type="EMBL" id="KAG5839405.1"/>
    </source>
</evidence>
<evidence type="ECO:0000256" key="11">
    <source>
        <dbReference type="PROSITE-ProRule" id="PRU00339"/>
    </source>
</evidence>
<dbReference type="GO" id="GO:0007399">
    <property type="term" value="P:nervous system development"/>
    <property type="evidence" value="ECO:0007669"/>
    <property type="project" value="UniProtKB-KW"/>
</dbReference>
<dbReference type="InterPro" id="IPR007052">
    <property type="entry name" value="CS_dom"/>
</dbReference>
<keyword evidence="7" id="KW-0539">Nucleus</keyword>
<evidence type="ECO:0000256" key="7">
    <source>
        <dbReference type="ARBA" id="ARBA00023242"/>
    </source>
</evidence>
<evidence type="ECO:0000256" key="3">
    <source>
        <dbReference type="ARBA" id="ARBA00022490"/>
    </source>
</evidence>
<evidence type="ECO:0000256" key="12">
    <source>
        <dbReference type="SAM" id="Coils"/>
    </source>
</evidence>
<dbReference type="Pfam" id="PF04969">
    <property type="entry name" value="CS"/>
    <property type="match status" value="1"/>
</dbReference>
<dbReference type="SUPFAM" id="SSF49764">
    <property type="entry name" value="HSP20-like chaperones"/>
    <property type="match status" value="1"/>
</dbReference>
<evidence type="ECO:0000256" key="9">
    <source>
        <dbReference type="ARBA" id="ARBA00024190"/>
    </source>
</evidence>
<comment type="subcellular location">
    <subcellularLocation>
        <location evidence="2">Cell projection</location>
        <location evidence="2">Neuron projection</location>
    </subcellularLocation>
    <subcellularLocation>
        <location evidence="9">Dynein axonemal particle</location>
    </subcellularLocation>
    <subcellularLocation>
        <location evidence="1">Nucleus</location>
    </subcellularLocation>
</comment>
<dbReference type="InterPro" id="IPR052004">
    <property type="entry name" value="Dynein_assembly_factor_4"/>
</dbReference>
<evidence type="ECO:0000313" key="16">
    <source>
        <dbReference type="Proteomes" id="UP001044222"/>
    </source>
</evidence>
<dbReference type="GO" id="GO:0036159">
    <property type="term" value="P:inner dynein arm assembly"/>
    <property type="evidence" value="ECO:0007669"/>
    <property type="project" value="TreeGrafter"/>
</dbReference>
<dbReference type="PROSITE" id="PS51203">
    <property type="entry name" value="CS"/>
    <property type="match status" value="1"/>
</dbReference>
<evidence type="ECO:0000256" key="13">
    <source>
        <dbReference type="SAM" id="MobiDB-lite"/>
    </source>
</evidence>
<dbReference type="PANTHER" id="PTHR46492:SF1">
    <property type="entry name" value="DYNEIN AXONEMAL ASSEMBLY FACTOR 4"/>
    <property type="match status" value="1"/>
</dbReference>
<dbReference type="SUPFAM" id="SSF48452">
    <property type="entry name" value="TPR-like"/>
    <property type="match status" value="1"/>
</dbReference>
<evidence type="ECO:0000256" key="8">
    <source>
        <dbReference type="ARBA" id="ARBA00023273"/>
    </source>
</evidence>
<evidence type="ECO:0000256" key="10">
    <source>
        <dbReference type="ARBA" id="ARBA00024430"/>
    </source>
</evidence>
<evidence type="ECO:0000256" key="4">
    <source>
        <dbReference type="ARBA" id="ARBA00022737"/>
    </source>
</evidence>
<feature type="domain" description="CS" evidence="14">
    <location>
        <begin position="3"/>
        <end position="87"/>
    </location>
</feature>
<dbReference type="SMART" id="SM00028">
    <property type="entry name" value="TPR"/>
    <property type="match status" value="3"/>
</dbReference>
<dbReference type="PANTHER" id="PTHR46492">
    <property type="entry name" value="DYNEIN ASSEMBLY FACTOR 4, AXONEMAL"/>
    <property type="match status" value="1"/>
</dbReference>
<evidence type="ECO:0000256" key="1">
    <source>
        <dbReference type="ARBA" id="ARBA00004123"/>
    </source>
</evidence>
<accession>A0A9D3LYL0</accession>
<dbReference type="GO" id="GO:0005576">
    <property type="term" value="C:extracellular region"/>
    <property type="evidence" value="ECO:0007669"/>
    <property type="project" value="GOC"/>
</dbReference>
<keyword evidence="3" id="KW-0963">Cytoplasm</keyword>
<protein>
    <recommendedName>
        <fullName evidence="10">Dynein axonemal assembly factor 4</fullName>
    </recommendedName>
</protein>
<comment type="caution">
    <text evidence="15">The sequence shown here is derived from an EMBL/GenBank/DDBJ whole genome shotgun (WGS) entry which is preliminary data.</text>
</comment>
<dbReference type="PROSITE" id="PS50005">
    <property type="entry name" value="TPR"/>
    <property type="match status" value="1"/>
</dbReference>
<dbReference type="FunFam" id="1.25.40.10:FF:000176">
    <property type="entry name" value="dynein assembly factor 4, axonemal isoform X1"/>
    <property type="match status" value="1"/>
</dbReference>
<keyword evidence="8" id="KW-0966">Cell projection</keyword>
<reference evidence="15" key="1">
    <citation type="submission" date="2021-01" db="EMBL/GenBank/DDBJ databases">
        <title>A chromosome-scale assembly of European eel, Anguilla anguilla.</title>
        <authorList>
            <person name="Henkel C."/>
            <person name="Jong-Raadsen S.A."/>
            <person name="Dufour S."/>
            <person name="Weltzien F.-A."/>
            <person name="Palstra A.P."/>
            <person name="Pelster B."/>
            <person name="Spaink H.P."/>
            <person name="Van Den Thillart G.E."/>
            <person name="Jansen H."/>
            <person name="Zahm M."/>
            <person name="Klopp C."/>
            <person name="Cedric C."/>
            <person name="Louis A."/>
            <person name="Berthelot C."/>
            <person name="Parey E."/>
            <person name="Roest Crollius H."/>
            <person name="Montfort J."/>
            <person name="Robinson-Rechavi M."/>
            <person name="Bucao C."/>
            <person name="Bouchez O."/>
            <person name="Gislard M."/>
            <person name="Lluch J."/>
            <person name="Milhes M."/>
            <person name="Lampietro C."/>
            <person name="Lopez Roques C."/>
            <person name="Donnadieu C."/>
            <person name="Braasch I."/>
            <person name="Desvignes T."/>
            <person name="Postlethwait J."/>
            <person name="Bobe J."/>
            <person name="Guiguen Y."/>
            <person name="Dirks R."/>
        </authorList>
    </citation>
    <scope>NUCLEOTIDE SEQUENCE</scope>
    <source>
        <strain evidence="15">Tag_6206</strain>
        <tissue evidence="15">Liver</tissue>
    </source>
</reference>
<evidence type="ECO:0000256" key="6">
    <source>
        <dbReference type="ARBA" id="ARBA00022902"/>
    </source>
</evidence>
<keyword evidence="6" id="KW-0524">Neurogenesis</keyword>
<proteinExistence type="predicted"/>
<dbReference type="Gene3D" id="2.60.40.790">
    <property type="match status" value="1"/>
</dbReference>
<dbReference type="GO" id="GO:0007507">
    <property type="term" value="P:heart development"/>
    <property type="evidence" value="ECO:0007669"/>
    <property type="project" value="TreeGrafter"/>
</dbReference>
<dbReference type="GO" id="GO:0036158">
    <property type="term" value="P:outer dynein arm assembly"/>
    <property type="evidence" value="ECO:0007669"/>
    <property type="project" value="TreeGrafter"/>
</dbReference>